<proteinExistence type="predicted"/>
<gene>
    <name evidence="1" type="ORF">H9736_00510</name>
</gene>
<name>A0A9D2B748_9FIRM</name>
<dbReference type="Pfam" id="PF14035">
    <property type="entry name" value="YlzJ"/>
    <property type="match status" value="1"/>
</dbReference>
<dbReference type="Proteomes" id="UP000886800">
    <property type="component" value="Unassembled WGS sequence"/>
</dbReference>
<reference evidence="1" key="2">
    <citation type="submission" date="2021-04" db="EMBL/GenBank/DDBJ databases">
        <authorList>
            <person name="Gilroy R."/>
        </authorList>
    </citation>
    <scope>NUCLEOTIDE SEQUENCE</scope>
    <source>
        <strain evidence="1">CHK188-5543</strain>
    </source>
</reference>
<comment type="caution">
    <text evidence="1">The sequence shown here is derived from an EMBL/GenBank/DDBJ whole genome shotgun (WGS) entry which is preliminary data.</text>
</comment>
<sequence>MVLHTVLPLPLVLWRPEGQAYAYRRVHNGYLQGVQNRDGSFTLSRLVSTDPSLYLDPRYFPGAVLPPP</sequence>
<dbReference type="InterPro" id="IPR025619">
    <property type="entry name" value="YlzJ"/>
</dbReference>
<dbReference type="EMBL" id="DXES01000011">
    <property type="protein sequence ID" value="HIX64707.1"/>
    <property type="molecule type" value="Genomic_DNA"/>
</dbReference>
<evidence type="ECO:0000313" key="2">
    <source>
        <dbReference type="Proteomes" id="UP000886800"/>
    </source>
</evidence>
<dbReference type="AlphaFoldDB" id="A0A9D2B748"/>
<reference evidence="1" key="1">
    <citation type="journal article" date="2021" name="PeerJ">
        <title>Extensive microbial diversity within the chicken gut microbiome revealed by metagenomics and culture.</title>
        <authorList>
            <person name="Gilroy R."/>
            <person name="Ravi A."/>
            <person name="Getino M."/>
            <person name="Pursley I."/>
            <person name="Horton D.L."/>
            <person name="Alikhan N.F."/>
            <person name="Baker D."/>
            <person name="Gharbi K."/>
            <person name="Hall N."/>
            <person name="Watson M."/>
            <person name="Adriaenssens E.M."/>
            <person name="Foster-Nyarko E."/>
            <person name="Jarju S."/>
            <person name="Secka A."/>
            <person name="Antonio M."/>
            <person name="Oren A."/>
            <person name="Chaudhuri R.R."/>
            <person name="La Ragione R."/>
            <person name="Hildebrand F."/>
            <person name="Pallen M.J."/>
        </authorList>
    </citation>
    <scope>NUCLEOTIDE SEQUENCE</scope>
    <source>
        <strain evidence="1">CHK188-5543</strain>
    </source>
</reference>
<accession>A0A9D2B748</accession>
<protein>
    <submittedName>
        <fullName evidence="1">YlzJ-like family protein</fullName>
    </submittedName>
</protein>
<organism evidence="1 2">
    <name type="scientific">Candidatus Anaerotruncus excrementipullorum</name>
    <dbReference type="NCBI Taxonomy" id="2838465"/>
    <lineage>
        <taxon>Bacteria</taxon>
        <taxon>Bacillati</taxon>
        <taxon>Bacillota</taxon>
        <taxon>Clostridia</taxon>
        <taxon>Eubacteriales</taxon>
        <taxon>Oscillospiraceae</taxon>
        <taxon>Anaerotruncus</taxon>
    </lineage>
</organism>
<evidence type="ECO:0000313" key="1">
    <source>
        <dbReference type="EMBL" id="HIX64707.1"/>
    </source>
</evidence>